<sequence>MKVKFKGGFIVECYRKGELLWREDVHNIITNQGLTHILSTELAGGTAITTWYCTLVESNTTATAAMTYAVPVYTESTAYDEATRPAYTETVTDQSCTNSASKAEFTINATKTMYGASLVGGGSAATTKGNTAGGGTLLCYAKFSASRAVVDDDILQLTYTITAADDGA</sequence>
<evidence type="ECO:0000313" key="1">
    <source>
        <dbReference type="EMBL" id="QJA90203.1"/>
    </source>
</evidence>
<protein>
    <submittedName>
        <fullName evidence="1">Uncharacterized protein</fullName>
    </submittedName>
</protein>
<dbReference type="EMBL" id="MT142897">
    <property type="protein sequence ID" value="QJA90203.1"/>
    <property type="molecule type" value="Genomic_DNA"/>
</dbReference>
<organism evidence="1">
    <name type="scientific">viral metagenome</name>
    <dbReference type="NCBI Taxonomy" id="1070528"/>
    <lineage>
        <taxon>unclassified sequences</taxon>
        <taxon>metagenomes</taxon>
        <taxon>organismal metagenomes</taxon>
    </lineage>
</organism>
<reference evidence="1" key="1">
    <citation type="submission" date="2020-03" db="EMBL/GenBank/DDBJ databases">
        <title>The deep terrestrial virosphere.</title>
        <authorList>
            <person name="Holmfeldt K."/>
            <person name="Nilsson E."/>
            <person name="Simone D."/>
            <person name="Lopez-Fernandez M."/>
            <person name="Wu X."/>
            <person name="de Brujin I."/>
            <person name="Lundin D."/>
            <person name="Andersson A."/>
            <person name="Bertilsson S."/>
            <person name="Dopson M."/>
        </authorList>
    </citation>
    <scope>NUCLEOTIDE SEQUENCE</scope>
    <source>
        <strain evidence="1">MM415B02425</strain>
    </source>
</reference>
<name>A0A6M3L742_9ZZZZ</name>
<dbReference type="AlphaFoldDB" id="A0A6M3L742"/>
<accession>A0A6M3L742</accession>
<gene>
    <name evidence="1" type="ORF">MM415B02425_0002</name>
</gene>
<proteinExistence type="predicted"/>